<keyword evidence="3" id="KW-1185">Reference proteome</keyword>
<dbReference type="InterPro" id="IPR004148">
    <property type="entry name" value="BAR_dom"/>
</dbReference>
<feature type="region of interest" description="Disordered" evidence="1">
    <location>
        <begin position="23"/>
        <end position="45"/>
    </location>
</feature>
<evidence type="ECO:0000259" key="2">
    <source>
        <dbReference type="Pfam" id="PF03114"/>
    </source>
</evidence>
<evidence type="ECO:0000313" key="4">
    <source>
        <dbReference type="WBParaSite" id="L893_g21366.t1"/>
    </source>
</evidence>
<evidence type="ECO:0000256" key="1">
    <source>
        <dbReference type="SAM" id="MobiDB-lite"/>
    </source>
</evidence>
<accession>A0A1I7Z0H9</accession>
<name>A0A1I7Z0H9_9BILA</name>
<dbReference type="WBParaSite" id="L893_g21366.t1">
    <property type="protein sequence ID" value="L893_g21366.t1"/>
    <property type="gene ID" value="L893_g21366"/>
</dbReference>
<evidence type="ECO:0000313" key="3">
    <source>
        <dbReference type="Proteomes" id="UP000095287"/>
    </source>
</evidence>
<dbReference type="GO" id="GO:0005737">
    <property type="term" value="C:cytoplasm"/>
    <property type="evidence" value="ECO:0007669"/>
    <property type="project" value="InterPro"/>
</dbReference>
<dbReference type="Proteomes" id="UP000095287">
    <property type="component" value="Unplaced"/>
</dbReference>
<feature type="domain" description="BAR" evidence="2">
    <location>
        <begin position="59"/>
        <end position="206"/>
    </location>
</feature>
<sequence length="310" mass="34940">MLEVIPIAPSSAASLQAVDRSVAAMGGKSDPKPQGAPNDNPDTKNVLQAKKDRGAVRNMFFKVGEKIGVVEQTRLAPEFLAEMDKYFAYQTVVDGLIDRLEGVVQQDPDVLSTGIEAPEKMNPFEMFAKNVKLFRGNLSDKQQKESLVSIESLLKRLAIHDREAQQKGRWALRKMRKFAANEKISMEEDHQKLVAARDAMDAARHEEDQQKLLAARDAMDAARHELKQTRTMENLELKGKLYEKSVHEFNEQAAKVLSYAEKLPEDKTNHQHEVLEFFEVISQTCGTMSVQIKQVLQELGVQPANEIKKK</sequence>
<reference evidence="4" key="1">
    <citation type="submission" date="2016-11" db="UniProtKB">
        <authorList>
            <consortium name="WormBaseParasite"/>
        </authorList>
    </citation>
    <scope>IDENTIFICATION</scope>
</reference>
<dbReference type="Gene3D" id="1.20.1270.60">
    <property type="entry name" value="Arfaptin homology (AH) domain/BAR domain"/>
    <property type="match status" value="1"/>
</dbReference>
<protein>
    <submittedName>
        <fullName evidence="4">BAR domain-containing protein</fullName>
    </submittedName>
</protein>
<organism evidence="3 4">
    <name type="scientific">Steinernema glaseri</name>
    <dbReference type="NCBI Taxonomy" id="37863"/>
    <lineage>
        <taxon>Eukaryota</taxon>
        <taxon>Metazoa</taxon>
        <taxon>Ecdysozoa</taxon>
        <taxon>Nematoda</taxon>
        <taxon>Chromadorea</taxon>
        <taxon>Rhabditida</taxon>
        <taxon>Tylenchina</taxon>
        <taxon>Panagrolaimomorpha</taxon>
        <taxon>Strongyloidoidea</taxon>
        <taxon>Steinernematidae</taxon>
        <taxon>Steinernema</taxon>
    </lineage>
</organism>
<dbReference type="Pfam" id="PF03114">
    <property type="entry name" value="BAR"/>
    <property type="match status" value="1"/>
</dbReference>
<dbReference type="AlphaFoldDB" id="A0A1I7Z0H9"/>
<dbReference type="InterPro" id="IPR027267">
    <property type="entry name" value="AH/BAR_dom_sf"/>
</dbReference>
<proteinExistence type="predicted"/>